<name>A0A699XKF1_TANCI</name>
<dbReference type="AlphaFoldDB" id="A0A699XKF1"/>
<organism evidence="2">
    <name type="scientific">Tanacetum cinerariifolium</name>
    <name type="common">Dalmatian daisy</name>
    <name type="synonym">Chrysanthemum cinerariifolium</name>
    <dbReference type="NCBI Taxonomy" id="118510"/>
    <lineage>
        <taxon>Eukaryota</taxon>
        <taxon>Viridiplantae</taxon>
        <taxon>Streptophyta</taxon>
        <taxon>Embryophyta</taxon>
        <taxon>Tracheophyta</taxon>
        <taxon>Spermatophyta</taxon>
        <taxon>Magnoliopsida</taxon>
        <taxon>eudicotyledons</taxon>
        <taxon>Gunneridae</taxon>
        <taxon>Pentapetalae</taxon>
        <taxon>asterids</taxon>
        <taxon>campanulids</taxon>
        <taxon>Asterales</taxon>
        <taxon>Asteraceae</taxon>
        <taxon>Asteroideae</taxon>
        <taxon>Anthemideae</taxon>
        <taxon>Anthemidinae</taxon>
        <taxon>Tanacetum</taxon>
    </lineage>
</organism>
<evidence type="ECO:0000313" key="2">
    <source>
        <dbReference type="EMBL" id="GFD60492.1"/>
    </source>
</evidence>
<feature type="compositionally biased region" description="Low complexity" evidence="1">
    <location>
        <begin position="48"/>
        <end position="63"/>
    </location>
</feature>
<gene>
    <name evidence="2" type="ORF">Tci_932461</name>
</gene>
<evidence type="ECO:0000256" key="1">
    <source>
        <dbReference type="SAM" id="MobiDB-lite"/>
    </source>
</evidence>
<feature type="region of interest" description="Disordered" evidence="1">
    <location>
        <begin position="1"/>
        <end position="63"/>
    </location>
</feature>
<feature type="non-terminal residue" evidence="2">
    <location>
        <position position="1"/>
    </location>
</feature>
<proteinExistence type="predicted"/>
<accession>A0A699XKF1</accession>
<reference evidence="2" key="1">
    <citation type="journal article" date="2019" name="Sci. Rep.">
        <title>Draft genome of Tanacetum cinerariifolium, the natural source of mosquito coil.</title>
        <authorList>
            <person name="Yamashiro T."/>
            <person name="Shiraishi A."/>
            <person name="Satake H."/>
            <person name="Nakayama K."/>
        </authorList>
    </citation>
    <scope>NUCLEOTIDE SEQUENCE</scope>
</reference>
<dbReference type="EMBL" id="BKCJ011878330">
    <property type="protein sequence ID" value="GFD60492.1"/>
    <property type="molecule type" value="Genomic_DNA"/>
</dbReference>
<sequence length="63" mass="6794">SRGAPAPKRCADGGRLPQATRTIPAGRHEDAHAPRSTGSPHWREFPRRPALPGARPPGCGRHR</sequence>
<protein>
    <submittedName>
        <fullName evidence="2">Uncharacterized protein</fullName>
    </submittedName>
</protein>
<comment type="caution">
    <text evidence="2">The sequence shown here is derived from an EMBL/GenBank/DDBJ whole genome shotgun (WGS) entry which is preliminary data.</text>
</comment>